<evidence type="ECO:0000313" key="2">
    <source>
        <dbReference type="Proteomes" id="UP000032946"/>
    </source>
</evidence>
<sequence length="39" mass="4390">MRVTAVATPNLRIHTLRLKRGTEGVMEKPISYSTTANYL</sequence>
<organism evidence="1 2">
    <name type="scientific">Limnospira indica PCC 8005</name>
    <dbReference type="NCBI Taxonomy" id="376219"/>
    <lineage>
        <taxon>Bacteria</taxon>
        <taxon>Bacillati</taxon>
        <taxon>Cyanobacteriota</taxon>
        <taxon>Cyanophyceae</taxon>
        <taxon>Oscillatoriophycideae</taxon>
        <taxon>Oscillatoriales</taxon>
        <taxon>Sirenicapillariaceae</taxon>
        <taxon>Limnospira</taxon>
    </lineage>
</organism>
<protein>
    <submittedName>
        <fullName evidence="1">Uncharacterized protein</fullName>
    </submittedName>
</protein>
<proteinExistence type="predicted"/>
<reference evidence="1 2" key="1">
    <citation type="submission" date="2014-02" db="EMBL/GenBank/DDBJ databases">
        <authorList>
            <person name="Genoscope - CEA"/>
        </authorList>
    </citation>
    <scope>NUCLEOTIDE SEQUENCE [LARGE SCALE GENOMIC DNA]</scope>
    <source>
        <strain evidence="1 2">PCC 8005</strain>
    </source>
</reference>
<dbReference type="Proteomes" id="UP000032946">
    <property type="component" value="Chromosome"/>
</dbReference>
<accession>A0A9P1KAU0</accession>
<dbReference type="EMBL" id="FO818640">
    <property type="protein sequence ID" value="CDM92886.1"/>
    <property type="molecule type" value="Genomic_DNA"/>
</dbReference>
<dbReference type="AlphaFoldDB" id="A0A9P1KAU0"/>
<name>A0A9P1KAU0_9CYAN</name>
<gene>
    <name evidence="1" type="ORF">ARTHRO_10559</name>
</gene>
<keyword evidence="2" id="KW-1185">Reference proteome</keyword>
<evidence type="ECO:0000313" key="1">
    <source>
        <dbReference type="EMBL" id="CDM92886.1"/>
    </source>
</evidence>